<dbReference type="RefSeq" id="WP_231058397.1">
    <property type="nucleotide sequence ID" value="NZ_JAJNOC010000003.1"/>
</dbReference>
<evidence type="ECO:0000313" key="2">
    <source>
        <dbReference type="Proteomes" id="UP001179361"/>
    </source>
</evidence>
<evidence type="ECO:0000313" key="1">
    <source>
        <dbReference type="EMBL" id="MCD2517102.1"/>
    </source>
</evidence>
<organism evidence="1 2">
    <name type="scientific">Massilia phyllostachyos</name>
    <dbReference type="NCBI Taxonomy" id="2898585"/>
    <lineage>
        <taxon>Bacteria</taxon>
        <taxon>Pseudomonadati</taxon>
        <taxon>Pseudomonadota</taxon>
        <taxon>Betaproteobacteria</taxon>
        <taxon>Burkholderiales</taxon>
        <taxon>Oxalobacteraceae</taxon>
        <taxon>Telluria group</taxon>
        <taxon>Massilia</taxon>
    </lineage>
</organism>
<dbReference type="InterPro" id="IPR024078">
    <property type="entry name" value="LmbE-like_dom_sf"/>
</dbReference>
<dbReference type="SUPFAM" id="SSF102588">
    <property type="entry name" value="LmbE-like"/>
    <property type="match status" value="1"/>
</dbReference>
<sequence>MDAVARDRFIRGDGTAADAWRGSAALAGVADAGAADLAPPGARLVVVAPHPDDEILACGGLLQLLADRPSLLVAVTDGEASHPGSLEWPVERLRAMRPGETEAALACLGVAPSVLRLGIPDGGVTAREAELADRLAQLLAPSDVVLTTWRYDGHPDHEATARACLAAARACGARTLEAPVWGWHWSAPDDGAMPLAHARRLALPEAVLARKRAAMACFASQVLPDVSRGAAPIVPPQALERVLTPFELFFHDPARPF</sequence>
<proteinExistence type="predicted"/>
<name>A0ABS8Q7T2_9BURK</name>
<dbReference type="Gene3D" id="3.40.50.10320">
    <property type="entry name" value="LmbE-like"/>
    <property type="match status" value="1"/>
</dbReference>
<dbReference type="Pfam" id="PF02585">
    <property type="entry name" value="PIG-L"/>
    <property type="match status" value="1"/>
</dbReference>
<dbReference type="InterPro" id="IPR003737">
    <property type="entry name" value="GlcNAc_PI_deacetylase-related"/>
</dbReference>
<dbReference type="Proteomes" id="UP001179361">
    <property type="component" value="Unassembled WGS sequence"/>
</dbReference>
<dbReference type="EMBL" id="JAJNOC010000003">
    <property type="protein sequence ID" value="MCD2517102.1"/>
    <property type="molecule type" value="Genomic_DNA"/>
</dbReference>
<comment type="caution">
    <text evidence="1">The sequence shown here is derived from an EMBL/GenBank/DDBJ whole genome shotgun (WGS) entry which is preliminary data.</text>
</comment>
<dbReference type="PANTHER" id="PTHR12993">
    <property type="entry name" value="N-ACETYLGLUCOSAMINYL-PHOSPHATIDYLINOSITOL DE-N-ACETYLASE-RELATED"/>
    <property type="match status" value="1"/>
</dbReference>
<keyword evidence="2" id="KW-1185">Reference proteome</keyword>
<accession>A0ABS8Q7T2</accession>
<reference evidence="1" key="1">
    <citation type="submission" date="2021-11" db="EMBL/GenBank/DDBJ databases">
        <title>The complete genome of Massilia sp sp. G4R7.</title>
        <authorList>
            <person name="Liu L."/>
            <person name="Yue J."/>
            <person name="Yuan J."/>
            <person name="Yang F."/>
            <person name="Li L."/>
        </authorList>
    </citation>
    <scope>NUCLEOTIDE SEQUENCE</scope>
    <source>
        <strain evidence="1">G4R7</strain>
    </source>
</reference>
<dbReference type="PANTHER" id="PTHR12993:SF29">
    <property type="entry name" value="BLR3841 PROTEIN"/>
    <property type="match status" value="1"/>
</dbReference>
<protein>
    <submittedName>
        <fullName evidence="1">PIG-L family deacetylase</fullName>
    </submittedName>
</protein>
<gene>
    <name evidence="1" type="ORF">LQ564_12375</name>
</gene>